<dbReference type="Proteomes" id="UP000253153">
    <property type="component" value="Unassembled WGS sequence"/>
</dbReference>
<dbReference type="OrthoDB" id="5220943at2759"/>
<feature type="region of interest" description="Disordered" evidence="2">
    <location>
        <begin position="1"/>
        <end position="20"/>
    </location>
</feature>
<sequence>MSVQNNPALHLPARPLPPRATRTAQMPMAGGDEQMRLIDICARGKSLYELYLQLPKLASDLENDEVLQEHSFSVESTIEAIKYRSWTMFELMHSMSPRVIRSIVAGTVAHDDQTGKFNSYDTPNKHSSANVPGVYVIGLSRYGEDGKFLNIREMELLIRGIEKYIAGYHAYVKFQNLAAGAGLSDAENDALRHLRRVDEKAGGKESRTPVFIDKEERVPRIEALLETLRSMCDPTLDPTKLVRIEQSPLYVGCSQNLEKRMGTYGTNCLKDINKPLGLTVAIMRSLKLPVKLHVRNVIRTWKPSQLPVAEQLVTCLASSLVYQRGFNSTEAGGTGVRIGPNSDWDCQKNLLHVMSTRTIFKQNLGMSLEDLRNRKEFIDELAKIRGTIPQIQATMEECQVQLRNLPVEFRWNTTTARLEQLLQKLRKELEDKKKVLQFWNLISEIQVLARNLS</sequence>
<feature type="compositionally biased region" description="Low complexity" evidence="2">
    <location>
        <begin position="7"/>
        <end position="20"/>
    </location>
</feature>
<dbReference type="EMBL" id="QKXC01000043">
    <property type="protein sequence ID" value="RBR25203.1"/>
    <property type="molecule type" value="Genomic_DNA"/>
</dbReference>
<organism evidence="3 4">
    <name type="scientific">Fusarium coffeatum</name>
    <dbReference type="NCBI Taxonomy" id="231269"/>
    <lineage>
        <taxon>Eukaryota</taxon>
        <taxon>Fungi</taxon>
        <taxon>Dikarya</taxon>
        <taxon>Ascomycota</taxon>
        <taxon>Pezizomycotina</taxon>
        <taxon>Sordariomycetes</taxon>
        <taxon>Hypocreomycetidae</taxon>
        <taxon>Hypocreales</taxon>
        <taxon>Nectriaceae</taxon>
        <taxon>Fusarium</taxon>
        <taxon>Fusarium incarnatum-equiseti species complex</taxon>
    </lineage>
</organism>
<comment type="caution">
    <text evidence="3">The sequence shown here is derived from an EMBL/GenBank/DDBJ whole genome shotgun (WGS) entry which is preliminary data.</text>
</comment>
<gene>
    <name evidence="3" type="ORF">FIESC28_02111</name>
</gene>
<evidence type="ECO:0000256" key="1">
    <source>
        <dbReference type="SAM" id="Coils"/>
    </source>
</evidence>
<accession>A0A366S793</accession>
<evidence type="ECO:0000256" key="2">
    <source>
        <dbReference type="SAM" id="MobiDB-lite"/>
    </source>
</evidence>
<dbReference type="GeneID" id="41991557"/>
<name>A0A366S793_9HYPO</name>
<protein>
    <submittedName>
        <fullName evidence="3">Uncharacterized protein</fullName>
    </submittedName>
</protein>
<keyword evidence="1" id="KW-0175">Coiled coil</keyword>
<feature type="coiled-coil region" evidence="1">
    <location>
        <begin position="415"/>
        <end position="442"/>
    </location>
</feature>
<reference evidence="3 4" key="1">
    <citation type="submission" date="2018-06" db="EMBL/GenBank/DDBJ databases">
        <title>Fusarium incarnatum-equiseti species complex species 28.</title>
        <authorList>
            <person name="Gardiner D.M."/>
        </authorList>
    </citation>
    <scope>NUCLEOTIDE SEQUENCE [LARGE SCALE GENOMIC DNA]</scope>
    <source>
        <strain evidence="3 4">FIESC_28</strain>
    </source>
</reference>
<dbReference type="RefSeq" id="XP_031019794.1">
    <property type="nucleotide sequence ID" value="XM_031156261.1"/>
</dbReference>
<proteinExistence type="predicted"/>
<keyword evidence="4" id="KW-1185">Reference proteome</keyword>
<evidence type="ECO:0000313" key="4">
    <source>
        <dbReference type="Proteomes" id="UP000253153"/>
    </source>
</evidence>
<dbReference type="AlphaFoldDB" id="A0A366S793"/>
<evidence type="ECO:0000313" key="3">
    <source>
        <dbReference type="EMBL" id="RBR25203.1"/>
    </source>
</evidence>